<dbReference type="RefSeq" id="WP_092714597.1">
    <property type="nucleotide sequence ID" value="NZ_FMAG01000005.1"/>
</dbReference>
<dbReference type="AlphaFoldDB" id="A0A1C3WDW4"/>
<evidence type="ECO:0008006" key="4">
    <source>
        <dbReference type="Google" id="ProtNLM"/>
    </source>
</evidence>
<evidence type="ECO:0000313" key="3">
    <source>
        <dbReference type="Proteomes" id="UP000199101"/>
    </source>
</evidence>
<dbReference type="STRING" id="410764.GA0061103_5249"/>
<proteinExistence type="predicted"/>
<feature type="transmembrane region" description="Helical" evidence="1">
    <location>
        <begin position="7"/>
        <end position="29"/>
    </location>
</feature>
<evidence type="ECO:0000313" key="2">
    <source>
        <dbReference type="EMBL" id="SCB38151.1"/>
    </source>
</evidence>
<reference evidence="3" key="1">
    <citation type="submission" date="2016-08" db="EMBL/GenBank/DDBJ databases">
        <authorList>
            <person name="Varghese N."/>
            <person name="Submissions Spin"/>
        </authorList>
    </citation>
    <scope>NUCLEOTIDE SEQUENCE [LARGE SCALE GENOMIC DNA]</scope>
    <source>
        <strain evidence="3">HAMBI 2975</strain>
    </source>
</reference>
<name>A0A1C3WDW4_9HYPH</name>
<protein>
    <recommendedName>
        <fullName evidence="4">DUF1772 domain-containing protein</fullName>
    </recommendedName>
</protein>
<gene>
    <name evidence="2" type="ORF">GA0061103_5249</name>
</gene>
<dbReference type="Pfam" id="PF08592">
    <property type="entry name" value="Anthrone_oxy"/>
    <property type="match status" value="1"/>
</dbReference>
<accession>A0A1C3WDW4</accession>
<dbReference type="InterPro" id="IPR013901">
    <property type="entry name" value="Anthrone_oxy"/>
</dbReference>
<keyword evidence="1" id="KW-1133">Transmembrane helix</keyword>
<keyword evidence="3" id="KW-1185">Reference proteome</keyword>
<feature type="transmembrane region" description="Helical" evidence="1">
    <location>
        <begin position="49"/>
        <end position="73"/>
    </location>
</feature>
<keyword evidence="1" id="KW-0472">Membrane</keyword>
<dbReference type="EMBL" id="FMAG01000005">
    <property type="protein sequence ID" value="SCB38151.1"/>
    <property type="molecule type" value="Genomic_DNA"/>
</dbReference>
<feature type="transmembrane region" description="Helical" evidence="1">
    <location>
        <begin position="124"/>
        <end position="146"/>
    </location>
</feature>
<dbReference type="Proteomes" id="UP000199101">
    <property type="component" value="Unassembled WGS sequence"/>
</dbReference>
<keyword evidence="1" id="KW-0812">Transmembrane</keyword>
<organism evidence="2 3">
    <name type="scientific">Rhizobium multihospitium</name>
    <dbReference type="NCBI Taxonomy" id="410764"/>
    <lineage>
        <taxon>Bacteria</taxon>
        <taxon>Pseudomonadati</taxon>
        <taxon>Pseudomonadota</taxon>
        <taxon>Alphaproteobacteria</taxon>
        <taxon>Hyphomicrobiales</taxon>
        <taxon>Rhizobiaceae</taxon>
        <taxon>Rhizobium/Agrobacterium group</taxon>
        <taxon>Rhizobium</taxon>
    </lineage>
</organism>
<evidence type="ECO:0000256" key="1">
    <source>
        <dbReference type="SAM" id="Phobius"/>
    </source>
</evidence>
<dbReference type="OrthoDB" id="7839936at2"/>
<sequence length="148" mass="16055">MRLLFNILAISGSAMFAGVMLTIAVTLGGYWKSLPPSDFLDWFSQNGEFIMRTIPLVVAPTLIGLAGSLWLGWSESGARALWIGAMVCIATVLILTAAWFLPTNAQFAAKLVPLDEVPTRLDRWLMIHNVRIALATIASVLGIVAISR</sequence>
<feature type="transmembrane region" description="Helical" evidence="1">
    <location>
        <begin position="80"/>
        <end position="101"/>
    </location>
</feature>